<reference evidence="1 2" key="1">
    <citation type="journal article" date="2016" name="Nat. Commun.">
        <title>Thousands of microbial genomes shed light on interconnected biogeochemical processes in an aquifer system.</title>
        <authorList>
            <person name="Anantharaman K."/>
            <person name="Brown C.T."/>
            <person name="Hug L.A."/>
            <person name="Sharon I."/>
            <person name="Castelle C.J."/>
            <person name="Probst A.J."/>
            <person name="Thomas B.C."/>
            <person name="Singh A."/>
            <person name="Wilkins M.J."/>
            <person name="Karaoz U."/>
            <person name="Brodie E.L."/>
            <person name="Williams K.H."/>
            <person name="Hubbard S.S."/>
            <person name="Banfield J.F."/>
        </authorList>
    </citation>
    <scope>NUCLEOTIDE SEQUENCE [LARGE SCALE GENOMIC DNA]</scope>
</reference>
<sequence>MDRTEKLTKLGDVKPGDGKVVRFQGTFFEDALCGKDDACFYMVIKSTPEKAGRVTICSLDGKAVLEIDVDHLVIVHSAKVVVDDAEMI</sequence>
<organism evidence="1 2">
    <name type="scientific">Candidatus Kaiserbacteria bacterium RIFCSPLOWO2_01_FULL_52_12b</name>
    <dbReference type="NCBI Taxonomy" id="1798509"/>
    <lineage>
        <taxon>Bacteria</taxon>
        <taxon>Candidatus Kaiseribacteriota</taxon>
    </lineage>
</organism>
<gene>
    <name evidence="1" type="ORF">A3A36_02835</name>
</gene>
<dbReference type="Proteomes" id="UP000178811">
    <property type="component" value="Unassembled WGS sequence"/>
</dbReference>
<dbReference type="EMBL" id="MFLW01000025">
    <property type="protein sequence ID" value="OGG78078.1"/>
    <property type="molecule type" value="Genomic_DNA"/>
</dbReference>
<evidence type="ECO:0000313" key="1">
    <source>
        <dbReference type="EMBL" id="OGG78078.1"/>
    </source>
</evidence>
<protein>
    <submittedName>
        <fullName evidence="1">Uncharacterized protein</fullName>
    </submittedName>
</protein>
<proteinExistence type="predicted"/>
<dbReference type="AlphaFoldDB" id="A0A1F6EWS6"/>
<evidence type="ECO:0000313" key="2">
    <source>
        <dbReference type="Proteomes" id="UP000178811"/>
    </source>
</evidence>
<comment type="caution">
    <text evidence="1">The sequence shown here is derived from an EMBL/GenBank/DDBJ whole genome shotgun (WGS) entry which is preliminary data.</text>
</comment>
<name>A0A1F6EWS6_9BACT</name>
<accession>A0A1F6EWS6</accession>